<accession>A0A2T7A574</accession>
<organism evidence="1 2">
    <name type="scientific">Tuber borchii</name>
    <name type="common">White truffle</name>
    <dbReference type="NCBI Taxonomy" id="42251"/>
    <lineage>
        <taxon>Eukaryota</taxon>
        <taxon>Fungi</taxon>
        <taxon>Dikarya</taxon>
        <taxon>Ascomycota</taxon>
        <taxon>Pezizomycotina</taxon>
        <taxon>Pezizomycetes</taxon>
        <taxon>Pezizales</taxon>
        <taxon>Tuberaceae</taxon>
        <taxon>Tuber</taxon>
    </lineage>
</organism>
<dbReference type="EMBL" id="NESQ01000020">
    <property type="protein sequence ID" value="PUU82893.1"/>
    <property type="molecule type" value="Genomic_DNA"/>
</dbReference>
<gene>
    <name evidence="1" type="ORF">B9Z19DRAFT_280078</name>
</gene>
<dbReference type="OrthoDB" id="5213862at2759"/>
<evidence type="ECO:0000313" key="2">
    <source>
        <dbReference type="Proteomes" id="UP000244722"/>
    </source>
</evidence>
<reference evidence="1 2" key="1">
    <citation type="submission" date="2017-04" db="EMBL/GenBank/DDBJ databases">
        <title>Draft genome sequence of Tuber borchii Vittad., a whitish edible truffle.</title>
        <authorList>
            <consortium name="DOE Joint Genome Institute"/>
            <person name="Murat C."/>
            <person name="Kuo A."/>
            <person name="Barry K.W."/>
            <person name="Clum A."/>
            <person name="Dockter R.B."/>
            <person name="Fauchery L."/>
            <person name="Iotti M."/>
            <person name="Kohler A."/>
            <person name="Labutti K."/>
            <person name="Lindquist E.A."/>
            <person name="Lipzen A."/>
            <person name="Ohm R.A."/>
            <person name="Wang M."/>
            <person name="Grigoriev I.V."/>
            <person name="Zambonelli A."/>
            <person name="Martin F.M."/>
        </authorList>
    </citation>
    <scope>NUCLEOTIDE SEQUENCE [LARGE SCALE GENOMIC DNA]</scope>
    <source>
        <strain evidence="1 2">Tbo3840</strain>
    </source>
</reference>
<keyword evidence="2" id="KW-1185">Reference proteome</keyword>
<comment type="caution">
    <text evidence="1">The sequence shown here is derived from an EMBL/GenBank/DDBJ whole genome shotgun (WGS) entry which is preliminary data.</text>
</comment>
<name>A0A2T7A574_TUBBO</name>
<sequence>MATIRKLKAMPSDPTRYSRADRSVHLFLLISRDDGATDLFPEAFMKKMQIHIAGIGPVFRLGTRWGLRGGVFC</sequence>
<protein>
    <submittedName>
        <fullName evidence="1">Uncharacterized protein</fullName>
    </submittedName>
</protein>
<proteinExistence type="predicted"/>
<dbReference type="Proteomes" id="UP000244722">
    <property type="component" value="Unassembled WGS sequence"/>
</dbReference>
<evidence type="ECO:0000313" key="1">
    <source>
        <dbReference type="EMBL" id="PUU82893.1"/>
    </source>
</evidence>
<dbReference type="STRING" id="42251.A0A2T7A574"/>
<dbReference type="AlphaFoldDB" id="A0A2T7A574"/>